<dbReference type="Proteomes" id="UP001157974">
    <property type="component" value="Unassembled WGS sequence"/>
</dbReference>
<accession>A0AAV8V1N4</accession>
<name>A0AAV8V1N4_9RHOD</name>
<dbReference type="AlphaFoldDB" id="A0AAV8V1N4"/>
<proteinExistence type="predicted"/>
<evidence type="ECO:0000256" key="1">
    <source>
        <dbReference type="SAM" id="Phobius"/>
    </source>
</evidence>
<organism evidence="2 3">
    <name type="scientific">Rhodosorus marinus</name>
    <dbReference type="NCBI Taxonomy" id="101924"/>
    <lineage>
        <taxon>Eukaryota</taxon>
        <taxon>Rhodophyta</taxon>
        <taxon>Stylonematophyceae</taxon>
        <taxon>Stylonematales</taxon>
        <taxon>Stylonemataceae</taxon>
        <taxon>Rhodosorus</taxon>
    </lineage>
</organism>
<keyword evidence="1" id="KW-0812">Transmembrane</keyword>
<keyword evidence="3" id="KW-1185">Reference proteome</keyword>
<evidence type="ECO:0000313" key="2">
    <source>
        <dbReference type="EMBL" id="KAJ8907092.1"/>
    </source>
</evidence>
<dbReference type="EMBL" id="JAMWBK010000003">
    <property type="protein sequence ID" value="KAJ8907092.1"/>
    <property type="molecule type" value="Genomic_DNA"/>
</dbReference>
<keyword evidence="1" id="KW-1133">Transmembrane helix</keyword>
<comment type="caution">
    <text evidence="2">The sequence shown here is derived from an EMBL/GenBank/DDBJ whole genome shotgun (WGS) entry which is preliminary data.</text>
</comment>
<dbReference type="Pfam" id="PF03134">
    <property type="entry name" value="TB2_DP1_HVA22"/>
    <property type="match status" value="1"/>
</dbReference>
<protein>
    <recommendedName>
        <fullName evidence="4">HVA22-like protein</fullName>
    </recommendedName>
</protein>
<gene>
    <name evidence="2" type="ORF">NDN08_003574</name>
</gene>
<reference evidence="2 3" key="1">
    <citation type="journal article" date="2023" name="Nat. Commun.">
        <title>Origin of minicircular mitochondrial genomes in red algae.</title>
        <authorList>
            <person name="Lee Y."/>
            <person name="Cho C.H."/>
            <person name="Lee Y.M."/>
            <person name="Park S.I."/>
            <person name="Yang J.H."/>
            <person name="West J.A."/>
            <person name="Bhattacharya D."/>
            <person name="Yoon H.S."/>
        </authorList>
    </citation>
    <scope>NUCLEOTIDE SEQUENCE [LARGE SCALE GENOMIC DNA]</scope>
    <source>
        <strain evidence="2 3">CCMP1338</strain>
        <tissue evidence="2">Whole cell</tissue>
    </source>
</reference>
<dbReference type="InterPro" id="IPR004345">
    <property type="entry name" value="TB2_DP1_HVA22"/>
</dbReference>
<evidence type="ECO:0000313" key="3">
    <source>
        <dbReference type="Proteomes" id="UP001157974"/>
    </source>
</evidence>
<feature type="transmembrane region" description="Helical" evidence="1">
    <location>
        <begin position="67"/>
        <end position="88"/>
    </location>
</feature>
<keyword evidence="1" id="KW-0472">Membrane</keyword>
<sequence length="179" mass="20460">MGSTISTLLRYVPGLFDHFTGFLFASTTCARVLAPVSTVRMPICYAFPGYMTFKSIRTKHPQAQKAWLQYWAVVSVLLVLEFLLSIVLFRIPGYNLFFTSIFISMAWPQSTLTPKIFNMIAPKVAENESTVDEMLRRLEGTARHHYPKIEPYVNQAQYLFSKQQPGAYNFTPTEATKKD</sequence>
<evidence type="ECO:0008006" key="4">
    <source>
        <dbReference type="Google" id="ProtNLM"/>
    </source>
</evidence>